<dbReference type="Proteomes" id="UP000007755">
    <property type="component" value="Unassembled WGS sequence"/>
</dbReference>
<evidence type="ECO:0000313" key="2">
    <source>
        <dbReference type="Proteomes" id="UP000007755"/>
    </source>
</evidence>
<accession>F4WU03</accession>
<evidence type="ECO:0000313" key="1">
    <source>
        <dbReference type="EMBL" id="EGI62360.1"/>
    </source>
</evidence>
<protein>
    <submittedName>
        <fullName evidence="1">Uncharacterized protein</fullName>
    </submittedName>
</protein>
<reference evidence="1" key="1">
    <citation type="submission" date="2011-02" db="EMBL/GenBank/DDBJ databases">
        <title>The genome of the leaf-cutting ant Acromyrmex echinatior suggests key adaptations to social evolution and fungus farming.</title>
        <authorList>
            <person name="Nygaard S."/>
            <person name="Zhang G."/>
        </authorList>
    </citation>
    <scope>NUCLEOTIDE SEQUENCE</scope>
</reference>
<dbReference type="AlphaFoldDB" id="F4WU03"/>
<proteinExistence type="predicted"/>
<name>F4WU03_ACREC</name>
<organism evidence="2">
    <name type="scientific">Acromyrmex echinatior</name>
    <name type="common">Panamanian leafcutter ant</name>
    <name type="synonym">Acromyrmex octospinosus echinatior</name>
    <dbReference type="NCBI Taxonomy" id="103372"/>
    <lineage>
        <taxon>Eukaryota</taxon>
        <taxon>Metazoa</taxon>
        <taxon>Ecdysozoa</taxon>
        <taxon>Arthropoda</taxon>
        <taxon>Hexapoda</taxon>
        <taxon>Insecta</taxon>
        <taxon>Pterygota</taxon>
        <taxon>Neoptera</taxon>
        <taxon>Endopterygota</taxon>
        <taxon>Hymenoptera</taxon>
        <taxon>Apocrita</taxon>
        <taxon>Aculeata</taxon>
        <taxon>Formicoidea</taxon>
        <taxon>Formicidae</taxon>
        <taxon>Myrmicinae</taxon>
        <taxon>Acromyrmex</taxon>
    </lineage>
</organism>
<gene>
    <name evidence="1" type="ORF">G5I_09356</name>
</gene>
<sequence>MRQTGTRQRQPYLVLDMRTWTSDDKLSSSCLSSSARYAKAETGLLTLEYFFTSGILEVAGYSVDRTSEWTATAVAGEVG</sequence>
<dbReference type="EMBL" id="GL888345">
    <property type="protein sequence ID" value="EGI62360.1"/>
    <property type="molecule type" value="Genomic_DNA"/>
</dbReference>
<keyword evidence="2" id="KW-1185">Reference proteome</keyword>
<dbReference type="InParanoid" id="F4WU03"/>